<keyword evidence="2" id="KW-1185">Reference proteome</keyword>
<dbReference type="RefSeq" id="WP_055425565.1">
    <property type="nucleotide sequence ID" value="NZ_FCOR01000006.1"/>
</dbReference>
<organism evidence="1 2">
    <name type="scientific">Apibacter mensalis</name>
    <dbReference type="NCBI Taxonomy" id="1586267"/>
    <lineage>
        <taxon>Bacteria</taxon>
        <taxon>Pseudomonadati</taxon>
        <taxon>Bacteroidota</taxon>
        <taxon>Flavobacteriia</taxon>
        <taxon>Flavobacteriales</taxon>
        <taxon>Weeksellaceae</taxon>
        <taxon>Apibacter</taxon>
    </lineage>
</organism>
<protein>
    <submittedName>
        <fullName evidence="1">Uncharacterized protein</fullName>
    </submittedName>
</protein>
<dbReference type="OrthoDB" id="1259728at2"/>
<dbReference type="AlphaFoldDB" id="A0A0X3AR55"/>
<evidence type="ECO:0000313" key="2">
    <source>
        <dbReference type="Proteomes" id="UP000182761"/>
    </source>
</evidence>
<reference evidence="1 2" key="1">
    <citation type="submission" date="2016-01" db="EMBL/GenBank/DDBJ databases">
        <authorList>
            <person name="McClelland M."/>
            <person name="Jain A."/>
            <person name="Saraogi P."/>
            <person name="Mendelson R."/>
            <person name="Westerman R."/>
            <person name="SanMiguel P."/>
            <person name="Csonka L."/>
        </authorList>
    </citation>
    <scope>NUCLEOTIDE SEQUENCE [LARGE SCALE GENOMIC DNA]</scope>
    <source>
        <strain evidence="1 2">R-53146</strain>
    </source>
</reference>
<evidence type="ECO:0000313" key="1">
    <source>
        <dbReference type="EMBL" id="CVK16368.1"/>
    </source>
</evidence>
<sequence length="79" mass="9340">MILEKKPSTSQAYLDLYGVDMNTRKPCHCKDNGHWWLTFRDDMSVGDTLIKRKGELVFYIHKKATILSFPWRCEGKVYQ</sequence>
<dbReference type="EMBL" id="FCOR01000006">
    <property type="protein sequence ID" value="CVK16368.1"/>
    <property type="molecule type" value="Genomic_DNA"/>
</dbReference>
<name>A0A0X3AR55_9FLAO</name>
<gene>
    <name evidence="1" type="ORF">Ga0061079_106134</name>
</gene>
<accession>A0A0X3AR55</accession>
<dbReference type="Proteomes" id="UP000182761">
    <property type="component" value="Unassembled WGS sequence"/>
</dbReference>
<dbReference type="STRING" id="1586267.GCA_001418685_01219"/>
<proteinExistence type="predicted"/>